<dbReference type="AlphaFoldDB" id="A0AAU7ZXW0"/>
<evidence type="ECO:0000259" key="10">
    <source>
        <dbReference type="PROSITE" id="PS51856"/>
    </source>
</evidence>
<dbReference type="InterPro" id="IPR041703">
    <property type="entry name" value="Rho_factor_ATP-bd"/>
</dbReference>
<dbReference type="Pfam" id="PF00006">
    <property type="entry name" value="ATP-synt_ab"/>
    <property type="match status" value="1"/>
</dbReference>
<dbReference type="NCBIfam" id="NF006886">
    <property type="entry name" value="PRK09376.1"/>
    <property type="match status" value="1"/>
</dbReference>
<feature type="binding site" evidence="7">
    <location>
        <begin position="173"/>
        <end position="178"/>
    </location>
    <ligand>
        <name>ATP</name>
        <dbReference type="ChEBI" id="CHEBI:30616"/>
    </ligand>
</feature>
<feature type="binding site" evidence="7">
    <location>
        <begin position="185"/>
        <end position="190"/>
    </location>
    <ligand>
        <name>ATP</name>
        <dbReference type="ChEBI" id="CHEBI:30616"/>
    </ligand>
</feature>
<sequence>MNINNLKFITFKKVKKIAKKFKIKNYLKYNKIELIEKIILYIKINNNNNFKKKYKNVINGGVLEIISNNKYGYLRSSDNNYLESKEDIYVSKKIINKYNIKNGDTIKGYVIINNKKNYFLKKLISINGVSYKKIKNRYIFKKLIPIFPNKKINLSGKKSNLSTRIIDIFTPIGKGQRALLVAPPKAGKTKLLKDCANCILANHNNIYQIFLLIDERPEEVTDIKRSVNCEIIYSTFDENIKNHIKISNIILQKSLRLVEFGYNVVILLDSITRLARAHNILSPNSGKTLSGGIDSHALQNPKKFFGAARNIENGGSLTIIASAIIETGSKMDDIIFEEFKGTGNMELQLDRQLANKRIFPAINILNSSTRRDDLLFNKLKFKKILNLRKFISNMDIVDSIEFVIEKFKKTKNNNEFIKLIN</sequence>
<keyword evidence="7" id="KW-0806">Transcription termination</keyword>
<accession>A0AAU7ZXW0</accession>
<keyword evidence="1 7" id="KW-0547">Nucleotide-binding</keyword>
<comment type="subunit">
    <text evidence="7">Homohexamer. The homohexamer assembles into an open ring structure.</text>
</comment>
<dbReference type="PROSITE" id="PS51856">
    <property type="entry name" value="RHO_RNA_BD"/>
    <property type="match status" value="1"/>
</dbReference>
<dbReference type="GO" id="GO:0004386">
    <property type="term" value="F:helicase activity"/>
    <property type="evidence" value="ECO:0007669"/>
    <property type="project" value="UniProtKB-UniRule"/>
</dbReference>
<evidence type="ECO:0000256" key="9">
    <source>
        <dbReference type="PROSITE-ProRule" id="PRU01203"/>
    </source>
</evidence>
<dbReference type="GO" id="GO:0006353">
    <property type="term" value="P:DNA-templated transcription termination"/>
    <property type="evidence" value="ECO:0007669"/>
    <property type="project" value="UniProtKB-UniRule"/>
</dbReference>
<dbReference type="InterPro" id="IPR012340">
    <property type="entry name" value="NA-bd_OB-fold"/>
</dbReference>
<dbReference type="PANTHER" id="PTHR46425">
    <property type="entry name" value="TRANSCRIPTION TERMINATION FACTOR RHO"/>
    <property type="match status" value="1"/>
</dbReference>
<dbReference type="InterPro" id="IPR000194">
    <property type="entry name" value="ATPase_F1/V1/A1_a/bsu_nucl-bd"/>
</dbReference>
<evidence type="ECO:0000256" key="5">
    <source>
        <dbReference type="ARBA" id="ARBA00023015"/>
    </source>
</evidence>
<dbReference type="GO" id="GO:0008186">
    <property type="term" value="F:ATP-dependent activity, acting on RNA"/>
    <property type="evidence" value="ECO:0007669"/>
    <property type="project" value="UniProtKB-UniRule"/>
</dbReference>
<keyword evidence="5 7" id="KW-0805">Transcription regulation</keyword>
<evidence type="ECO:0000256" key="8">
    <source>
        <dbReference type="NCBIfam" id="TIGR00767"/>
    </source>
</evidence>
<keyword evidence="4 7" id="KW-0067">ATP-binding</keyword>
<dbReference type="Gene3D" id="2.40.50.140">
    <property type="entry name" value="Nucleic acid-binding proteins"/>
    <property type="match status" value="1"/>
</dbReference>
<keyword evidence="6 7" id="KW-0804">Transcription</keyword>
<protein>
    <recommendedName>
        <fullName evidence="7 8">Transcription termination factor Rho</fullName>
        <ecNumber evidence="7 8">3.6.4.-</ecNumber>
    </recommendedName>
    <alternativeName>
        <fullName evidence="7">ATP-dependent helicase Rho</fullName>
    </alternativeName>
</protein>
<organism evidence="11">
    <name type="scientific">Candidatus Shikimatogenerans sp. Ttur</name>
    <dbReference type="NCBI Taxonomy" id="3158569"/>
    <lineage>
        <taxon>Bacteria</taxon>
        <taxon>Pseudomonadati</taxon>
        <taxon>Bacteroidota</taxon>
        <taxon>Flavobacteriia</taxon>
        <taxon>Flavobacteriales</taxon>
        <taxon>Candidatus Shikimatogenerans</taxon>
    </lineage>
</organism>
<dbReference type="NCBIfam" id="TIGR00767">
    <property type="entry name" value="rho"/>
    <property type="match status" value="1"/>
</dbReference>
<evidence type="ECO:0000313" key="11">
    <source>
        <dbReference type="EMBL" id="XCC45250.1"/>
    </source>
</evidence>
<dbReference type="GO" id="GO:0003723">
    <property type="term" value="F:RNA binding"/>
    <property type="evidence" value="ECO:0007669"/>
    <property type="project" value="UniProtKB-UniRule"/>
</dbReference>
<dbReference type="InterPro" id="IPR004665">
    <property type="entry name" value="Term_rho"/>
</dbReference>
<dbReference type="EC" id="3.6.4.-" evidence="7 8"/>
<keyword evidence="3 7" id="KW-0347">Helicase</keyword>
<dbReference type="InterPro" id="IPR011113">
    <property type="entry name" value="Rho_RNA-bd"/>
</dbReference>
<dbReference type="SUPFAM" id="SSF50249">
    <property type="entry name" value="Nucleic acid-binding proteins"/>
    <property type="match status" value="1"/>
</dbReference>
<evidence type="ECO:0000256" key="1">
    <source>
        <dbReference type="ARBA" id="ARBA00022741"/>
    </source>
</evidence>
<dbReference type="EMBL" id="CP158689">
    <property type="protein sequence ID" value="XCC45250.1"/>
    <property type="molecule type" value="Genomic_DNA"/>
</dbReference>
<dbReference type="PANTHER" id="PTHR46425:SF1">
    <property type="entry name" value="TRANSCRIPTION TERMINATION FACTOR RHO"/>
    <property type="match status" value="1"/>
</dbReference>
<dbReference type="Pfam" id="PF07497">
    <property type="entry name" value="Rho_RNA_bind"/>
    <property type="match status" value="1"/>
</dbReference>
<evidence type="ECO:0000256" key="4">
    <source>
        <dbReference type="ARBA" id="ARBA00022840"/>
    </source>
</evidence>
<evidence type="ECO:0000256" key="7">
    <source>
        <dbReference type="HAMAP-Rule" id="MF_01884"/>
    </source>
</evidence>
<dbReference type="Gene3D" id="3.40.50.300">
    <property type="entry name" value="P-loop containing nucleotide triphosphate hydrolases"/>
    <property type="match status" value="1"/>
</dbReference>
<gene>
    <name evidence="7 11" type="primary">rho</name>
    <name evidence="11" type="ORF">ABUS76_00565</name>
</gene>
<dbReference type="GO" id="GO:0016787">
    <property type="term" value="F:hydrolase activity"/>
    <property type="evidence" value="ECO:0007669"/>
    <property type="project" value="UniProtKB-KW"/>
</dbReference>
<proteinExistence type="inferred from homology"/>
<evidence type="ECO:0000256" key="6">
    <source>
        <dbReference type="ARBA" id="ARBA00023163"/>
    </source>
</evidence>
<feature type="domain" description="Rho RNA-BD" evidence="10">
    <location>
        <begin position="56"/>
        <end position="130"/>
    </location>
</feature>
<dbReference type="HAMAP" id="MF_01884">
    <property type="entry name" value="Rho"/>
    <property type="match status" value="1"/>
</dbReference>
<keyword evidence="7 9" id="KW-0694">RNA-binding</keyword>
<keyword evidence="2 7" id="KW-0378">Hydrolase</keyword>
<feature type="binding site" evidence="7">
    <location>
        <position position="216"/>
    </location>
    <ligand>
        <name>ATP</name>
        <dbReference type="ChEBI" id="CHEBI:30616"/>
    </ligand>
</feature>
<evidence type="ECO:0000256" key="2">
    <source>
        <dbReference type="ARBA" id="ARBA00022801"/>
    </source>
</evidence>
<dbReference type="InterPro" id="IPR027417">
    <property type="entry name" value="P-loop_NTPase"/>
</dbReference>
<comment type="caution">
    <text evidence="7">Lacks conserved residue(s) required for the propagation of feature annotation.</text>
</comment>
<dbReference type="GO" id="GO:0005524">
    <property type="term" value="F:ATP binding"/>
    <property type="evidence" value="ECO:0007669"/>
    <property type="project" value="UniProtKB-UniRule"/>
</dbReference>
<reference evidence="11" key="1">
    <citation type="submission" date="2024-06" db="EMBL/GenBank/DDBJ databases">
        <title>Diversity, functionality, and evolutionary history of bacterial symbionts in false click beetles (Coleoptera, Throscidae).</title>
        <authorList>
            <person name="Wierz J.C."/>
            <person name="Malm H."/>
            <person name="Kaltenpoth M."/>
            <person name="Engl T."/>
        </authorList>
    </citation>
    <scope>NUCLEOTIDE SEQUENCE</scope>
    <source>
        <strain evidence="11">Ttur</strain>
    </source>
</reference>
<evidence type="ECO:0000256" key="3">
    <source>
        <dbReference type="ARBA" id="ARBA00022806"/>
    </source>
</evidence>
<comment type="similarity">
    <text evidence="7 9">Belongs to the Rho family.</text>
</comment>
<name>A0AAU7ZXW0_9FLAO</name>
<dbReference type="CDD" id="cd01128">
    <property type="entry name" value="rho_factor_C"/>
    <property type="match status" value="1"/>
</dbReference>
<dbReference type="SUPFAM" id="SSF52540">
    <property type="entry name" value="P-loop containing nucleoside triphosphate hydrolases"/>
    <property type="match status" value="1"/>
</dbReference>
<comment type="function">
    <text evidence="7">Facilitates transcription termination by a mechanism that involves Rho binding to the nascent RNA, activation of Rho's RNA-dependent ATPase activity, and release of the mRNA from the DNA template.</text>
</comment>